<dbReference type="GO" id="GO:0005737">
    <property type="term" value="C:cytoplasm"/>
    <property type="evidence" value="ECO:0007669"/>
    <property type="project" value="TreeGrafter"/>
</dbReference>
<feature type="compositionally biased region" description="Basic and acidic residues" evidence="1">
    <location>
        <begin position="550"/>
        <end position="559"/>
    </location>
</feature>
<keyword evidence="3" id="KW-0418">Kinase</keyword>
<feature type="compositionally biased region" description="Low complexity" evidence="1">
    <location>
        <begin position="496"/>
        <end position="505"/>
    </location>
</feature>
<dbReference type="GO" id="GO:0005524">
    <property type="term" value="F:ATP binding"/>
    <property type="evidence" value="ECO:0007669"/>
    <property type="project" value="InterPro"/>
</dbReference>
<evidence type="ECO:0000313" key="3">
    <source>
        <dbReference type="EMBL" id="KAF6059272.1"/>
    </source>
</evidence>
<evidence type="ECO:0000259" key="2">
    <source>
        <dbReference type="PROSITE" id="PS50011"/>
    </source>
</evidence>
<evidence type="ECO:0000256" key="1">
    <source>
        <dbReference type="SAM" id="MobiDB-lite"/>
    </source>
</evidence>
<dbReference type="Gene3D" id="1.10.510.10">
    <property type="entry name" value="Transferase(Phosphotransferase) domain 1"/>
    <property type="match status" value="1"/>
</dbReference>
<proteinExistence type="predicted"/>
<feature type="compositionally biased region" description="Polar residues" evidence="1">
    <location>
        <begin position="486"/>
        <end position="495"/>
    </location>
</feature>
<feature type="compositionally biased region" description="Polar residues" evidence="1">
    <location>
        <begin position="825"/>
        <end position="852"/>
    </location>
</feature>
<feature type="compositionally biased region" description="Basic and acidic residues" evidence="1">
    <location>
        <begin position="863"/>
        <end position="880"/>
    </location>
</feature>
<dbReference type="PROSITE" id="PS50011">
    <property type="entry name" value="PROTEIN_KINASE_DOM"/>
    <property type="match status" value="1"/>
</dbReference>
<protein>
    <submittedName>
        <fullName evidence="3">Protein kinase domain family protein</fullName>
    </submittedName>
</protein>
<dbReference type="Pfam" id="PF00069">
    <property type="entry name" value="Pkinase"/>
    <property type="match status" value="1"/>
</dbReference>
<dbReference type="InterPro" id="IPR045269">
    <property type="entry name" value="Atg1-like"/>
</dbReference>
<keyword evidence="3" id="KW-0808">Transferase</keyword>
<feature type="compositionally biased region" description="Polar residues" evidence="1">
    <location>
        <begin position="60"/>
        <end position="83"/>
    </location>
</feature>
<feature type="compositionally biased region" description="Low complexity" evidence="1">
    <location>
        <begin position="853"/>
        <end position="862"/>
    </location>
</feature>
<feature type="compositionally biased region" description="Low complexity" evidence="1">
    <location>
        <begin position="581"/>
        <end position="605"/>
    </location>
</feature>
<dbReference type="InterPro" id="IPR000719">
    <property type="entry name" value="Prot_kinase_dom"/>
</dbReference>
<dbReference type="PANTHER" id="PTHR24348">
    <property type="entry name" value="SERINE/THREONINE-PROTEIN KINASE UNC-51-RELATED"/>
    <property type="match status" value="1"/>
</dbReference>
<feature type="compositionally biased region" description="Polar residues" evidence="1">
    <location>
        <begin position="786"/>
        <end position="817"/>
    </location>
</feature>
<dbReference type="GO" id="GO:0010506">
    <property type="term" value="P:regulation of autophagy"/>
    <property type="evidence" value="ECO:0007669"/>
    <property type="project" value="InterPro"/>
</dbReference>
<dbReference type="GO" id="GO:0004674">
    <property type="term" value="F:protein serine/threonine kinase activity"/>
    <property type="evidence" value="ECO:0007669"/>
    <property type="project" value="InterPro"/>
</dbReference>
<feature type="domain" description="Protein kinase" evidence="2">
    <location>
        <begin position="17"/>
        <end position="315"/>
    </location>
</feature>
<feature type="region of interest" description="Disordered" evidence="1">
    <location>
        <begin position="484"/>
        <end position="625"/>
    </location>
</feature>
<sequence>MEQFEEYDKGKLLRDRYIKVSDISEGSYGLVSVAKDVKRNDLLVAVKFIYPVDYKKGYTTKDQTQSRPSSSPARLKSPQQAGSPNKHDRSTIFNSLLNEAQKEIKIHKILGEHPNISQLYDHFDSCLVLEFCSRGDLYEAIHNGNGPVTTQDIKDVFQQILNAVGFCHSKGVYHRDLKPENILIAEDWSIKLCDWGLATTTRIITNKDEFDVGSERYMAPELFDNEIDSYDASMIDIWSIGVILLTLVFHKNPFQVANYSDKRFLQFASNREALFDIFSTMSGDLFSVLRFCLTIDPTNRDLNSVSKELEALRFFTIDDEFEYEYDYNEGDDEQEEGEDVEETRSDEADFDDDEYLSYRNEDGDKSQSHSGVAETEAAKLLDGPASAEKDKYVRSPLSRYEIPHNHRADALLSTNTKAKPIPINTHDFKFIRNTRKPLTVASFNQNAQVNKGTNNRFGNFNREDYFTPKSVFKHYMDKYGDKRRSNNYQHPNYHQNRNGNVNGNVVDHKSPPQLRRKRTWKTNQRYRPSAQTAHLNNNNGFPNGRLSANQRDEFPRSGERYGGGKRLSANLSSAFHTLPQPTSSSLNSGSSAPNGLSSTNLSNSGKYIPPFLRSPNRQPQKSPHVEPLVEEIDHLVLSNDDEVFHLEDDFVSDEGKENVVPNGSHVKSGSMSDGDRPVFPIYNVKNGQANGMSHANGNGHLNSATNTQKGPKSSLPRSFNDAASTSGSLEHANNGKYIPPFRRGSVSRANPNGTIAGTGESILANVPVANGPKKSIHYKNRSSFDGFTSDGSNNGRSFNSHTSGGAGSTPKSLNGFMNHNGGPNGNTIHNYMNDSLKANNRLPNDNKNRTVTGSKCSNSISSRSDKSSGGESKSGEDDLKGASGDAAATKAVVEVGSFNDLWFGSQKKNWSDYDD</sequence>
<organism evidence="3 4">
    <name type="scientific">Candida parapsilosis</name>
    <name type="common">Yeast</name>
    <dbReference type="NCBI Taxonomy" id="5480"/>
    <lineage>
        <taxon>Eukaryota</taxon>
        <taxon>Fungi</taxon>
        <taxon>Dikarya</taxon>
        <taxon>Ascomycota</taxon>
        <taxon>Saccharomycotina</taxon>
        <taxon>Pichiomycetes</taxon>
        <taxon>Debaryomycetaceae</taxon>
        <taxon>Candida/Lodderomyces clade</taxon>
        <taxon>Candida</taxon>
    </lineage>
</organism>
<reference evidence="3" key="1">
    <citation type="submission" date="2020-03" db="EMBL/GenBank/DDBJ databases">
        <title>FDA dAtabase for Regulatory Grade micrObial Sequences (FDA-ARGOS): Supporting development and validation of Infectious Disease Dx tests.</title>
        <authorList>
            <person name="Campos J."/>
            <person name="Goldberg B."/>
            <person name="Tallon L."/>
            <person name="Sadzewicz L."/>
            <person name="Vavikolanu K."/>
            <person name="Mehta A."/>
            <person name="Aluvathingal J."/>
            <person name="Nadendla S."/>
            <person name="Nandy P."/>
            <person name="Geyer C."/>
            <person name="Yan Y."/>
            <person name="Sichtig H."/>
        </authorList>
    </citation>
    <scope>NUCLEOTIDE SEQUENCE [LARGE SCALE GENOMIC DNA]</scope>
    <source>
        <strain evidence="3">FDAARGOS_652</strain>
    </source>
</reference>
<comment type="caution">
    <text evidence="3">The sequence shown here is derived from an EMBL/GenBank/DDBJ whole genome shotgun (WGS) entry which is preliminary data.</text>
</comment>
<dbReference type="OrthoDB" id="4062651at2759"/>
<dbReference type="SUPFAM" id="SSF56112">
    <property type="entry name" value="Protein kinase-like (PK-like)"/>
    <property type="match status" value="1"/>
</dbReference>
<dbReference type="AlphaFoldDB" id="A0A8X7NQS5"/>
<dbReference type="EMBL" id="JABWAB010000001">
    <property type="protein sequence ID" value="KAF6059272.1"/>
    <property type="molecule type" value="Genomic_DNA"/>
</dbReference>
<dbReference type="Proteomes" id="UP000590412">
    <property type="component" value="Unassembled WGS sequence"/>
</dbReference>
<feature type="region of interest" description="Disordered" evidence="1">
    <location>
        <begin position="690"/>
        <end position="745"/>
    </location>
</feature>
<gene>
    <name evidence="3" type="ORF">FOB60_000854</name>
</gene>
<dbReference type="InterPro" id="IPR011009">
    <property type="entry name" value="Kinase-like_dom_sf"/>
</dbReference>
<feature type="compositionally biased region" description="Polar residues" evidence="1">
    <location>
        <begin position="690"/>
        <end position="728"/>
    </location>
</feature>
<feature type="region of interest" description="Disordered" evidence="1">
    <location>
        <begin position="654"/>
        <end position="674"/>
    </location>
</feature>
<dbReference type="SMART" id="SM00220">
    <property type="entry name" value="S_TKc"/>
    <property type="match status" value="1"/>
</dbReference>
<feature type="compositionally biased region" description="Polar residues" evidence="1">
    <location>
        <begin position="521"/>
        <end position="549"/>
    </location>
</feature>
<name>A0A8X7NQS5_CANPA</name>
<feature type="region of interest" description="Disordered" evidence="1">
    <location>
        <begin position="786"/>
        <end position="886"/>
    </location>
</feature>
<feature type="compositionally biased region" description="Acidic residues" evidence="1">
    <location>
        <begin position="327"/>
        <end position="341"/>
    </location>
</feature>
<feature type="region of interest" description="Disordered" evidence="1">
    <location>
        <begin position="327"/>
        <end position="386"/>
    </location>
</feature>
<evidence type="ECO:0000313" key="4">
    <source>
        <dbReference type="Proteomes" id="UP000590412"/>
    </source>
</evidence>
<accession>A0A8X7NQS5</accession>
<feature type="region of interest" description="Disordered" evidence="1">
    <location>
        <begin position="59"/>
        <end position="88"/>
    </location>
</feature>
<dbReference type="InterPro" id="IPR008271">
    <property type="entry name" value="Ser/Thr_kinase_AS"/>
</dbReference>
<dbReference type="PROSITE" id="PS00108">
    <property type="entry name" value="PROTEIN_KINASE_ST"/>
    <property type="match status" value="1"/>
</dbReference>